<feature type="transmembrane region" description="Helical" evidence="2">
    <location>
        <begin position="52"/>
        <end position="73"/>
    </location>
</feature>
<keyword evidence="2" id="KW-1133">Transmembrane helix</keyword>
<feature type="transmembrane region" description="Helical" evidence="2">
    <location>
        <begin position="127"/>
        <end position="148"/>
    </location>
</feature>
<dbReference type="KEGG" id="nmes:H9L09_00730"/>
<evidence type="ECO:0000256" key="1">
    <source>
        <dbReference type="SAM" id="MobiDB-lite"/>
    </source>
</evidence>
<gene>
    <name evidence="3" type="ORF">H9L09_00730</name>
</gene>
<feature type="region of interest" description="Disordered" evidence="1">
    <location>
        <begin position="159"/>
        <end position="198"/>
    </location>
</feature>
<evidence type="ECO:0000256" key="2">
    <source>
        <dbReference type="SAM" id="Phobius"/>
    </source>
</evidence>
<reference evidence="3 4" key="1">
    <citation type="submission" date="2020-08" db="EMBL/GenBank/DDBJ databases">
        <title>Genome sequence of Nocardioides mesophilus KACC 16243T.</title>
        <authorList>
            <person name="Hyun D.-W."/>
            <person name="Bae J.-W."/>
        </authorList>
    </citation>
    <scope>NUCLEOTIDE SEQUENCE [LARGE SCALE GENOMIC DNA]</scope>
    <source>
        <strain evidence="3 4">KACC 16243</strain>
    </source>
</reference>
<feature type="transmembrane region" description="Helical" evidence="2">
    <location>
        <begin position="80"/>
        <end position="100"/>
    </location>
</feature>
<dbReference type="Proteomes" id="UP000515947">
    <property type="component" value="Chromosome"/>
</dbReference>
<dbReference type="Pfam" id="PF09534">
    <property type="entry name" value="Trp_oprn_chp"/>
    <property type="match status" value="1"/>
</dbReference>
<feature type="compositionally biased region" description="Low complexity" evidence="1">
    <location>
        <begin position="162"/>
        <end position="179"/>
    </location>
</feature>
<proteinExistence type="predicted"/>
<name>A0A7G9RBT7_9ACTN</name>
<sequence length="198" mass="19491">MTGRRDRSFGTTVLVGLGAGALAAVGASREWATSSGDAAGVAVNGSVTGSDAAPLVLALSLVALAAWGVVLVLRGRARQVGAVIGVLAAAGALVALVDAFDAAPDAAVTAATAQGATSDVLAGSLTAWYWTTGVALVLTLVTLGVAVLRARTWPSMGSRYDAPGSRPAAGAAAGSGPAAEPDERELWRAIDEGRDPTA</sequence>
<keyword evidence="2" id="KW-0812">Transmembrane</keyword>
<organism evidence="3 4">
    <name type="scientific">Nocardioides mesophilus</name>
    <dbReference type="NCBI Taxonomy" id="433659"/>
    <lineage>
        <taxon>Bacteria</taxon>
        <taxon>Bacillati</taxon>
        <taxon>Actinomycetota</taxon>
        <taxon>Actinomycetes</taxon>
        <taxon>Propionibacteriales</taxon>
        <taxon>Nocardioidaceae</taxon>
        <taxon>Nocardioides</taxon>
    </lineage>
</organism>
<dbReference type="InterPro" id="IPR019051">
    <property type="entry name" value="Trp_biosyn_TM_oprn/chp"/>
</dbReference>
<dbReference type="RefSeq" id="WP_187578904.1">
    <property type="nucleotide sequence ID" value="NZ_CP060713.1"/>
</dbReference>
<dbReference type="AlphaFoldDB" id="A0A7G9RBT7"/>
<keyword evidence="2" id="KW-0472">Membrane</keyword>
<evidence type="ECO:0000313" key="3">
    <source>
        <dbReference type="EMBL" id="QNN53062.1"/>
    </source>
</evidence>
<evidence type="ECO:0000313" key="4">
    <source>
        <dbReference type="Proteomes" id="UP000515947"/>
    </source>
</evidence>
<dbReference type="EMBL" id="CP060713">
    <property type="protein sequence ID" value="QNN53062.1"/>
    <property type="molecule type" value="Genomic_DNA"/>
</dbReference>
<feature type="compositionally biased region" description="Basic and acidic residues" evidence="1">
    <location>
        <begin position="184"/>
        <end position="198"/>
    </location>
</feature>
<protein>
    <submittedName>
        <fullName evidence="3">Trp biosynthesis-associated membrane protein</fullName>
    </submittedName>
</protein>
<keyword evidence="4" id="KW-1185">Reference proteome</keyword>
<accession>A0A7G9RBT7</accession>